<organism evidence="2 3">
    <name type="scientific">Aspergillus sclerotialis</name>
    <dbReference type="NCBI Taxonomy" id="2070753"/>
    <lineage>
        <taxon>Eukaryota</taxon>
        <taxon>Fungi</taxon>
        <taxon>Dikarya</taxon>
        <taxon>Ascomycota</taxon>
        <taxon>Pezizomycotina</taxon>
        <taxon>Eurotiomycetes</taxon>
        <taxon>Eurotiomycetidae</taxon>
        <taxon>Eurotiales</taxon>
        <taxon>Aspergillaceae</taxon>
        <taxon>Aspergillus</taxon>
        <taxon>Aspergillus subgen. Polypaecilum</taxon>
    </lineage>
</organism>
<gene>
    <name evidence="2" type="ORF">PHISCL_03074</name>
</gene>
<proteinExistence type="predicted"/>
<feature type="domain" description="Aminoglycoside phosphotransferase" evidence="1">
    <location>
        <begin position="34"/>
        <end position="95"/>
    </location>
</feature>
<keyword evidence="3" id="KW-1185">Reference proteome</keyword>
<evidence type="ECO:0000313" key="3">
    <source>
        <dbReference type="Proteomes" id="UP000266188"/>
    </source>
</evidence>
<dbReference type="Proteomes" id="UP000266188">
    <property type="component" value="Unassembled WGS sequence"/>
</dbReference>
<dbReference type="PANTHER" id="PTHR21310:SF58">
    <property type="entry name" value="AMINOGLYCOSIDE PHOSPHOTRANSFERASE DOMAIN-CONTAINING PROTEIN"/>
    <property type="match status" value="1"/>
</dbReference>
<dbReference type="PANTHER" id="PTHR21310">
    <property type="entry name" value="AMINOGLYCOSIDE PHOSPHOTRANSFERASE-RELATED-RELATED"/>
    <property type="match status" value="1"/>
</dbReference>
<evidence type="ECO:0000259" key="1">
    <source>
        <dbReference type="Pfam" id="PF01636"/>
    </source>
</evidence>
<keyword evidence="2" id="KW-0418">Kinase</keyword>
<dbReference type="InterPro" id="IPR002575">
    <property type="entry name" value="Aminoglycoside_PTrfase"/>
</dbReference>
<accession>A0A3A2ZNL4</accession>
<sequence>MLEDLQKPARPLLSNSELRSRIYDRYIHCGGTRYENQLLDMLPQSERSVFTHGDIAPRNVMADEQNNVTGILDWELGGWYPEYWDMPRSCDRRFGATGRSGWTRRRHSVGI</sequence>
<dbReference type="InterPro" id="IPR011009">
    <property type="entry name" value="Kinase-like_dom_sf"/>
</dbReference>
<dbReference type="Pfam" id="PF01636">
    <property type="entry name" value="APH"/>
    <property type="match status" value="1"/>
</dbReference>
<name>A0A3A2ZNL4_9EURO</name>
<dbReference type="InterPro" id="IPR051678">
    <property type="entry name" value="AGP_Transferase"/>
</dbReference>
<dbReference type="Gene3D" id="3.90.1200.10">
    <property type="match status" value="1"/>
</dbReference>
<dbReference type="EMBL" id="MVGC01000075">
    <property type="protein sequence ID" value="RJE24596.1"/>
    <property type="molecule type" value="Genomic_DNA"/>
</dbReference>
<protein>
    <submittedName>
        <fullName evidence="2">Choline/ethanolamine kinase</fullName>
    </submittedName>
</protein>
<dbReference type="AlphaFoldDB" id="A0A3A2ZNL4"/>
<keyword evidence="2" id="KW-0808">Transferase</keyword>
<evidence type="ECO:0000313" key="2">
    <source>
        <dbReference type="EMBL" id="RJE24596.1"/>
    </source>
</evidence>
<dbReference type="GO" id="GO:0016301">
    <property type="term" value="F:kinase activity"/>
    <property type="evidence" value="ECO:0007669"/>
    <property type="project" value="UniProtKB-KW"/>
</dbReference>
<dbReference type="SUPFAM" id="SSF56112">
    <property type="entry name" value="Protein kinase-like (PK-like)"/>
    <property type="match status" value="1"/>
</dbReference>
<reference evidence="3" key="1">
    <citation type="submission" date="2017-02" db="EMBL/GenBank/DDBJ databases">
        <authorList>
            <person name="Tafer H."/>
            <person name="Lopandic K."/>
        </authorList>
    </citation>
    <scope>NUCLEOTIDE SEQUENCE [LARGE SCALE GENOMIC DNA]</scope>
    <source>
        <strain evidence="3">CBS 366.77</strain>
    </source>
</reference>
<dbReference type="STRING" id="2070753.A0A3A2ZNL4"/>
<dbReference type="OrthoDB" id="2906425at2759"/>
<comment type="caution">
    <text evidence="2">The sequence shown here is derived from an EMBL/GenBank/DDBJ whole genome shotgun (WGS) entry which is preliminary data.</text>
</comment>